<dbReference type="EMBL" id="JAQQWE010000006">
    <property type="protein sequence ID" value="KAK7948133.1"/>
    <property type="molecule type" value="Genomic_DNA"/>
</dbReference>
<name>A0ABR1Q6Q1_9PEZI</name>
<reference evidence="2 3" key="1">
    <citation type="submission" date="2023-01" db="EMBL/GenBank/DDBJ databases">
        <title>Analysis of 21 Apiospora genomes using comparative genomics revels a genus with tremendous synthesis potential of carbohydrate active enzymes and secondary metabolites.</title>
        <authorList>
            <person name="Sorensen T."/>
        </authorList>
    </citation>
    <scope>NUCLEOTIDE SEQUENCE [LARGE SCALE GENOMIC DNA]</scope>
    <source>
        <strain evidence="2 3">CBS 24483</strain>
    </source>
</reference>
<sequence length="84" mass="8933">MDNGSERKPSATPNGQERGTSESVVGDSPLSASLFFPHSLLDIKPKLGSPIAAPIAPGAELQSQTLPPLFEALPSQWWGLYDDD</sequence>
<evidence type="ECO:0000256" key="1">
    <source>
        <dbReference type="SAM" id="MobiDB-lite"/>
    </source>
</evidence>
<gene>
    <name evidence="2" type="ORF">PG986_009019</name>
</gene>
<evidence type="ECO:0000313" key="3">
    <source>
        <dbReference type="Proteomes" id="UP001391051"/>
    </source>
</evidence>
<dbReference type="GeneID" id="92078303"/>
<accession>A0ABR1Q6Q1</accession>
<evidence type="ECO:0000313" key="2">
    <source>
        <dbReference type="EMBL" id="KAK7948133.1"/>
    </source>
</evidence>
<feature type="compositionally biased region" description="Polar residues" evidence="1">
    <location>
        <begin position="11"/>
        <end position="23"/>
    </location>
</feature>
<comment type="caution">
    <text evidence="2">The sequence shown here is derived from an EMBL/GenBank/DDBJ whole genome shotgun (WGS) entry which is preliminary data.</text>
</comment>
<keyword evidence="3" id="KW-1185">Reference proteome</keyword>
<organism evidence="2 3">
    <name type="scientific">Apiospora aurea</name>
    <dbReference type="NCBI Taxonomy" id="335848"/>
    <lineage>
        <taxon>Eukaryota</taxon>
        <taxon>Fungi</taxon>
        <taxon>Dikarya</taxon>
        <taxon>Ascomycota</taxon>
        <taxon>Pezizomycotina</taxon>
        <taxon>Sordariomycetes</taxon>
        <taxon>Xylariomycetidae</taxon>
        <taxon>Amphisphaeriales</taxon>
        <taxon>Apiosporaceae</taxon>
        <taxon>Apiospora</taxon>
    </lineage>
</organism>
<dbReference type="Proteomes" id="UP001391051">
    <property type="component" value="Unassembled WGS sequence"/>
</dbReference>
<feature type="region of interest" description="Disordered" evidence="1">
    <location>
        <begin position="1"/>
        <end position="27"/>
    </location>
</feature>
<proteinExistence type="predicted"/>
<dbReference type="RefSeq" id="XP_066697639.1">
    <property type="nucleotide sequence ID" value="XM_066845241.1"/>
</dbReference>
<protein>
    <submittedName>
        <fullName evidence="2">Uncharacterized protein</fullName>
    </submittedName>
</protein>